<accession>A0A5D3C9F5</accession>
<dbReference type="SUPFAM" id="SSF53098">
    <property type="entry name" value="Ribonuclease H-like"/>
    <property type="match status" value="1"/>
</dbReference>
<sequence>MGATRVAERRRGSGRLHEVLELQTHESSFRVRATAETERGRSATGYRRRRRESDKRFAWEQLAGWVGFQSAENGGWRGAGRRALRSGHGRLCDGDATSGRRRHSEWQLFVEARMGYGDRQRRQPRAVEFDRGGEYYGRYDGLGEQHPRPFAKYLKEYGIVPQYTMLGKPSMNDVAKRRNRTLKDILAYSFNRVPSKAVAKTPYELWTRKKPSIRHLHVWGCLAEARPYRPNKRKFDSRTISYYFVGVQFLTSLWNQQDNNEVPEVQTQQPQEVPLRKFTREKRSAILDDYIVFLQEHQDDMGIMEDDPINFQQVLPSSNS</sequence>
<dbReference type="InterPro" id="IPR012337">
    <property type="entry name" value="RNaseH-like_sf"/>
</dbReference>
<dbReference type="Proteomes" id="UP000321947">
    <property type="component" value="Unassembled WGS sequence"/>
</dbReference>
<proteinExistence type="predicted"/>
<reference evidence="1 2" key="1">
    <citation type="submission" date="2019-08" db="EMBL/GenBank/DDBJ databases">
        <title>Draft genome sequences of two oriental melons (Cucumis melo L. var makuwa).</title>
        <authorList>
            <person name="Kwon S.-Y."/>
        </authorList>
    </citation>
    <scope>NUCLEOTIDE SEQUENCE [LARGE SCALE GENOMIC DNA]</scope>
    <source>
        <strain evidence="2">cv. Chang Bougi</strain>
        <tissue evidence="1">Leaf</tissue>
    </source>
</reference>
<dbReference type="PANTHER" id="PTHR42648">
    <property type="entry name" value="TRANSPOSASE, PUTATIVE-RELATED"/>
    <property type="match status" value="1"/>
</dbReference>
<dbReference type="EMBL" id="SSTD01012952">
    <property type="protein sequence ID" value="TYK07960.1"/>
    <property type="molecule type" value="Genomic_DNA"/>
</dbReference>
<comment type="caution">
    <text evidence="1">The sequence shown here is derived from an EMBL/GenBank/DDBJ whole genome shotgun (WGS) entry which is preliminary data.</text>
</comment>
<dbReference type="Gene3D" id="3.30.420.10">
    <property type="entry name" value="Ribonuclease H-like superfamily/Ribonuclease H"/>
    <property type="match status" value="1"/>
</dbReference>
<dbReference type="AlphaFoldDB" id="A0A5D3C9F5"/>
<gene>
    <name evidence="1" type="ORF">E5676_scaffold265G00810</name>
</gene>
<organism evidence="1 2">
    <name type="scientific">Cucumis melo var. makuwa</name>
    <name type="common">Oriental melon</name>
    <dbReference type="NCBI Taxonomy" id="1194695"/>
    <lineage>
        <taxon>Eukaryota</taxon>
        <taxon>Viridiplantae</taxon>
        <taxon>Streptophyta</taxon>
        <taxon>Embryophyta</taxon>
        <taxon>Tracheophyta</taxon>
        <taxon>Spermatophyta</taxon>
        <taxon>Magnoliopsida</taxon>
        <taxon>eudicotyledons</taxon>
        <taxon>Gunneridae</taxon>
        <taxon>Pentapetalae</taxon>
        <taxon>rosids</taxon>
        <taxon>fabids</taxon>
        <taxon>Cucurbitales</taxon>
        <taxon>Cucurbitaceae</taxon>
        <taxon>Benincaseae</taxon>
        <taxon>Cucumis</taxon>
    </lineage>
</organism>
<protein>
    <submittedName>
        <fullName evidence="1">Retrotransposon protein, putative, Ty1-copia subclass, expressed</fullName>
    </submittedName>
</protein>
<dbReference type="GO" id="GO:0003676">
    <property type="term" value="F:nucleic acid binding"/>
    <property type="evidence" value="ECO:0007669"/>
    <property type="project" value="InterPro"/>
</dbReference>
<evidence type="ECO:0000313" key="1">
    <source>
        <dbReference type="EMBL" id="TYK07960.1"/>
    </source>
</evidence>
<dbReference type="PANTHER" id="PTHR42648:SF28">
    <property type="entry name" value="TRANSPOSON-ENCODED PROTEIN WITH RIBONUCLEASE H-LIKE AND RETROVIRUS ZINC FINGER-LIKE DOMAINS"/>
    <property type="match status" value="1"/>
</dbReference>
<evidence type="ECO:0000313" key="2">
    <source>
        <dbReference type="Proteomes" id="UP000321947"/>
    </source>
</evidence>
<name>A0A5D3C9F5_CUCMM</name>
<dbReference type="InterPro" id="IPR036397">
    <property type="entry name" value="RNaseH_sf"/>
</dbReference>
<dbReference type="InterPro" id="IPR039537">
    <property type="entry name" value="Retrotran_Ty1/copia-like"/>
</dbReference>